<dbReference type="AlphaFoldDB" id="A0A9X2G0D4"/>
<dbReference type="Gene3D" id="3.40.50.300">
    <property type="entry name" value="P-loop containing nucleotide triphosphate hydrolases"/>
    <property type="match status" value="1"/>
</dbReference>
<dbReference type="InterPro" id="IPR025669">
    <property type="entry name" value="AAA_dom"/>
</dbReference>
<accession>A0A9X2G0D4</accession>
<dbReference type="NCBIfam" id="TIGR03453">
    <property type="entry name" value="partition_RepA"/>
    <property type="match status" value="1"/>
</dbReference>
<dbReference type="PANTHER" id="PTHR13696">
    <property type="entry name" value="P-LOOP CONTAINING NUCLEOSIDE TRIPHOSPHATE HYDROLASE"/>
    <property type="match status" value="1"/>
</dbReference>
<evidence type="ECO:0000259" key="1">
    <source>
        <dbReference type="Pfam" id="PF13614"/>
    </source>
</evidence>
<feature type="domain" description="AAA" evidence="1">
    <location>
        <begin position="113"/>
        <end position="289"/>
    </location>
</feature>
<evidence type="ECO:0000313" key="3">
    <source>
        <dbReference type="Proteomes" id="UP001139477"/>
    </source>
</evidence>
<dbReference type="InterPro" id="IPR017818">
    <property type="entry name" value="Plasmid_partition_RepA"/>
</dbReference>
<gene>
    <name evidence="2" type="primary">repA</name>
    <name evidence="2" type="ORF">NHG85_18170</name>
</gene>
<name>A0A9X2G0D4_9RHOB</name>
<dbReference type="CDD" id="cd02042">
    <property type="entry name" value="ParAB_family"/>
    <property type="match status" value="1"/>
</dbReference>
<keyword evidence="3" id="KW-1185">Reference proteome</keyword>
<dbReference type="Proteomes" id="UP001139477">
    <property type="component" value="Unassembled WGS sequence"/>
</dbReference>
<protein>
    <submittedName>
        <fullName evidence="2">Plasmid partitioning protein RepA</fullName>
    </submittedName>
</protein>
<proteinExistence type="predicted"/>
<dbReference type="RefSeq" id="WP_253335074.1">
    <property type="nucleotide sequence ID" value="NZ_JAMYXC010000298.1"/>
</dbReference>
<dbReference type="EMBL" id="JAMYXC010000298">
    <property type="protein sequence ID" value="MCP1170433.1"/>
    <property type="molecule type" value="Genomic_DNA"/>
</dbReference>
<comment type="caution">
    <text evidence="2">The sequence shown here is derived from an EMBL/GenBank/DDBJ whole genome shotgun (WGS) entry which is preliminary data.</text>
</comment>
<sequence length="396" mass="43732">MIEINGRNVHETMIADAEDLANELSSHILRNLAPNSEKVLRPFSSAEAAELLGVSTANLRKLHHDGKIPEVTGGTTGRKLYTAQELIEIREALAKQARNPLAYLPGRREGEQMQVICAITFKGGSGKSTSTVHLAQRFALKGYRVLVIDMDPQASLSTLMGLRPEIDLYERGTIYDVLRYDEGRIGMEQVIRPTHFPSLDLCPGGLILSEYETETPTALRHGDPEPFYTRLRSALSTVDHRYDLVFVDCPPQLGFLTLTAMTAATSLVVPVIPNMIDVASLAQFMTMASSALTQIANAGGEFDYDFMRYLLCRYEPTDGPQTQVSAFLRNIFPGRVMTSPFLKSTAIADAGLTSDTIYEIDRAQVNRATLNRALESINLVSAELERELHKAWGRAA</sequence>
<dbReference type="SUPFAM" id="SSF52540">
    <property type="entry name" value="P-loop containing nucleoside triphosphate hydrolases"/>
    <property type="match status" value="1"/>
</dbReference>
<reference evidence="2" key="1">
    <citation type="submission" date="2022-06" db="EMBL/GenBank/DDBJ databases">
        <title>Limimaricola sediminis sp. nov., isolated from an intertidal sediment.</title>
        <authorList>
            <person name="Shao X."/>
        </authorList>
    </citation>
    <scope>NUCLEOTIDE SEQUENCE</scope>
    <source>
        <strain evidence="2">ASW11-118</strain>
    </source>
</reference>
<dbReference type="Pfam" id="PF13614">
    <property type="entry name" value="AAA_31"/>
    <property type="match status" value="1"/>
</dbReference>
<organism evidence="2 3">
    <name type="scientific">Limimaricola litoreus</name>
    <dbReference type="NCBI Taxonomy" id="2955316"/>
    <lineage>
        <taxon>Bacteria</taxon>
        <taxon>Pseudomonadati</taxon>
        <taxon>Pseudomonadota</taxon>
        <taxon>Alphaproteobacteria</taxon>
        <taxon>Rhodobacterales</taxon>
        <taxon>Paracoccaceae</taxon>
        <taxon>Limimaricola</taxon>
    </lineage>
</organism>
<dbReference type="PANTHER" id="PTHR13696:SF52">
    <property type="entry name" value="PARA FAMILY PROTEIN CT_582"/>
    <property type="match status" value="1"/>
</dbReference>
<evidence type="ECO:0000313" key="2">
    <source>
        <dbReference type="EMBL" id="MCP1170433.1"/>
    </source>
</evidence>
<dbReference type="InterPro" id="IPR050678">
    <property type="entry name" value="DNA_Partitioning_ATPase"/>
</dbReference>
<dbReference type="InterPro" id="IPR027417">
    <property type="entry name" value="P-loop_NTPase"/>
</dbReference>